<dbReference type="InterPro" id="IPR009057">
    <property type="entry name" value="Homeodomain-like_sf"/>
</dbReference>
<evidence type="ECO:0000313" key="7">
    <source>
        <dbReference type="EMBL" id="SMF69111.1"/>
    </source>
</evidence>
<dbReference type="STRING" id="28094.SAMN06295900_115126"/>
<evidence type="ECO:0000256" key="3">
    <source>
        <dbReference type="ARBA" id="ARBA00023163"/>
    </source>
</evidence>
<dbReference type="EMBL" id="FXAH01000015">
    <property type="protein sequence ID" value="SMF69111.1"/>
    <property type="molecule type" value="Genomic_DNA"/>
</dbReference>
<dbReference type="GO" id="GO:0003700">
    <property type="term" value="F:DNA-binding transcription factor activity"/>
    <property type="evidence" value="ECO:0007669"/>
    <property type="project" value="TreeGrafter"/>
</dbReference>
<evidence type="ECO:0000259" key="6">
    <source>
        <dbReference type="PROSITE" id="PS50977"/>
    </source>
</evidence>
<evidence type="ECO:0000256" key="2">
    <source>
        <dbReference type="ARBA" id="ARBA00023125"/>
    </source>
</evidence>
<evidence type="ECO:0000256" key="1">
    <source>
        <dbReference type="ARBA" id="ARBA00023015"/>
    </source>
</evidence>
<dbReference type="GO" id="GO:0000976">
    <property type="term" value="F:transcription cis-regulatory region binding"/>
    <property type="evidence" value="ECO:0007669"/>
    <property type="project" value="TreeGrafter"/>
</dbReference>
<dbReference type="AlphaFoldDB" id="A0A1X7GFZ0"/>
<dbReference type="PROSITE" id="PS50977">
    <property type="entry name" value="HTH_TETR_2"/>
    <property type="match status" value="1"/>
</dbReference>
<dbReference type="OrthoDB" id="8961953at2"/>
<keyword evidence="1" id="KW-0805">Transcription regulation</keyword>
<feature type="compositionally biased region" description="Low complexity" evidence="5">
    <location>
        <begin position="224"/>
        <end position="242"/>
    </location>
</feature>
<evidence type="ECO:0000256" key="4">
    <source>
        <dbReference type="PROSITE-ProRule" id="PRU00335"/>
    </source>
</evidence>
<organism evidence="7 8">
    <name type="scientific">Trinickia caryophylli</name>
    <name type="common">Paraburkholderia caryophylli</name>
    <dbReference type="NCBI Taxonomy" id="28094"/>
    <lineage>
        <taxon>Bacteria</taxon>
        <taxon>Pseudomonadati</taxon>
        <taxon>Pseudomonadota</taxon>
        <taxon>Betaproteobacteria</taxon>
        <taxon>Burkholderiales</taxon>
        <taxon>Burkholderiaceae</taxon>
        <taxon>Trinickia</taxon>
    </lineage>
</organism>
<accession>A0A1X7GFZ0</accession>
<dbReference type="SUPFAM" id="SSF46689">
    <property type="entry name" value="Homeodomain-like"/>
    <property type="match status" value="1"/>
</dbReference>
<keyword evidence="2 4" id="KW-0238">DNA-binding</keyword>
<reference evidence="8" key="1">
    <citation type="submission" date="2017-04" db="EMBL/GenBank/DDBJ databases">
        <authorList>
            <person name="Varghese N."/>
            <person name="Submissions S."/>
        </authorList>
    </citation>
    <scope>NUCLEOTIDE SEQUENCE [LARGE SCALE GENOMIC DNA]</scope>
    <source>
        <strain evidence="8">Ballard 720</strain>
    </source>
</reference>
<name>A0A1X7GFZ0_TRICW</name>
<protein>
    <submittedName>
        <fullName evidence="7">Transcriptional regulator, TetR family</fullName>
    </submittedName>
</protein>
<feature type="region of interest" description="Disordered" evidence="5">
    <location>
        <begin position="222"/>
        <end position="242"/>
    </location>
</feature>
<dbReference type="Proteomes" id="UP000192911">
    <property type="component" value="Unassembled WGS sequence"/>
</dbReference>
<dbReference type="InterPro" id="IPR050109">
    <property type="entry name" value="HTH-type_TetR-like_transc_reg"/>
</dbReference>
<keyword evidence="8" id="KW-1185">Reference proteome</keyword>
<dbReference type="InterPro" id="IPR036271">
    <property type="entry name" value="Tet_transcr_reg_TetR-rel_C_sf"/>
</dbReference>
<evidence type="ECO:0000256" key="5">
    <source>
        <dbReference type="SAM" id="MobiDB-lite"/>
    </source>
</evidence>
<feature type="domain" description="HTH tetR-type" evidence="6">
    <location>
        <begin position="22"/>
        <end position="82"/>
    </location>
</feature>
<dbReference type="PANTHER" id="PTHR30055:SF234">
    <property type="entry name" value="HTH-TYPE TRANSCRIPTIONAL REGULATOR BETI"/>
    <property type="match status" value="1"/>
</dbReference>
<sequence length="242" mass="26696">MVMKETLIAASRTRGRRRAPETDGREHLLDCATRLFAEKGIAATTMAQIADAGGVTSAMVHYYFRNRETLLDVIVEERIMQAIEFVWQIGSARAGADPITLAHALVDRLFDVTGRMPWLPSLWLREIVNEGGMLRERVLGRLPVERLQQFARQVKAGQKAGTVRGEIEPSLVFLSILALVMLPLATAKVWQGLPGMPEIDRETLHRHVAALLANGLHVSRGPRTAHAAARSRAAGTAGRRRS</sequence>
<keyword evidence="3" id="KW-0804">Transcription</keyword>
<dbReference type="SUPFAM" id="SSF48498">
    <property type="entry name" value="Tetracyclin repressor-like, C-terminal domain"/>
    <property type="match status" value="1"/>
</dbReference>
<dbReference type="PRINTS" id="PR00455">
    <property type="entry name" value="HTHTETR"/>
</dbReference>
<feature type="DNA-binding region" description="H-T-H motif" evidence="4">
    <location>
        <begin position="45"/>
        <end position="64"/>
    </location>
</feature>
<evidence type="ECO:0000313" key="8">
    <source>
        <dbReference type="Proteomes" id="UP000192911"/>
    </source>
</evidence>
<proteinExistence type="predicted"/>
<dbReference type="Pfam" id="PF00440">
    <property type="entry name" value="TetR_N"/>
    <property type="match status" value="1"/>
</dbReference>
<gene>
    <name evidence="7" type="ORF">SAMN06295900_115126</name>
</gene>
<dbReference type="PANTHER" id="PTHR30055">
    <property type="entry name" value="HTH-TYPE TRANSCRIPTIONAL REGULATOR RUTR"/>
    <property type="match status" value="1"/>
</dbReference>
<dbReference type="InterPro" id="IPR001647">
    <property type="entry name" value="HTH_TetR"/>
</dbReference>
<dbReference type="Gene3D" id="1.10.357.10">
    <property type="entry name" value="Tetracycline Repressor, domain 2"/>
    <property type="match status" value="1"/>
</dbReference>